<name>A0AAD9LHF1_BABDI</name>
<keyword evidence="4" id="KW-0460">Magnesium</keyword>
<gene>
    <name evidence="5" type="ORF">X943_001211</name>
</gene>
<evidence type="ECO:0000256" key="1">
    <source>
        <dbReference type="ARBA" id="ARBA00022741"/>
    </source>
</evidence>
<organism evidence="5 6">
    <name type="scientific">Babesia divergens</name>
    <dbReference type="NCBI Taxonomy" id="32595"/>
    <lineage>
        <taxon>Eukaryota</taxon>
        <taxon>Sar</taxon>
        <taxon>Alveolata</taxon>
        <taxon>Apicomplexa</taxon>
        <taxon>Aconoidasida</taxon>
        <taxon>Piroplasmida</taxon>
        <taxon>Babesiidae</taxon>
        <taxon>Babesia</taxon>
    </lineage>
</organism>
<dbReference type="SMART" id="SM00177">
    <property type="entry name" value="ARF"/>
    <property type="match status" value="1"/>
</dbReference>
<evidence type="ECO:0000256" key="4">
    <source>
        <dbReference type="PIRSR" id="PIRSR606689-2"/>
    </source>
</evidence>
<dbReference type="EMBL" id="JAHBMH010000034">
    <property type="protein sequence ID" value="KAK1936848.1"/>
    <property type="molecule type" value="Genomic_DNA"/>
</dbReference>
<protein>
    <recommendedName>
        <fullName evidence="7">ADP-ribosylation factor</fullName>
    </recommendedName>
</protein>
<keyword evidence="6" id="KW-1185">Reference proteome</keyword>
<keyword evidence="2 3" id="KW-0342">GTP-binding</keyword>
<dbReference type="GO" id="GO:0005525">
    <property type="term" value="F:GTP binding"/>
    <property type="evidence" value="ECO:0007669"/>
    <property type="project" value="UniProtKB-KW"/>
</dbReference>
<accession>A0AAD9LHF1</accession>
<proteinExistence type="predicted"/>
<feature type="binding site" evidence="4">
    <location>
        <position position="30"/>
    </location>
    <ligand>
        <name>Mg(2+)</name>
        <dbReference type="ChEBI" id="CHEBI:18420"/>
    </ligand>
</feature>
<sequence length="192" mass="22355">MAFLLEKIANIRKTQNINVFLCGLRSSGKTTLLYKSLMNDWHNICTEIEPTTLYHYEELHFGGMKYGIWDFSGDVKVRYIPAYVARQVQATAVVYLVTGMEHSTTARNEMMDWIHSMERDDAFATSIFIVLFNKISPDEHSHSMEEYMKDNLLNKDRFLFLNVNVTLGLHDPNWVKALEIIRTHYKKHTTAS</sequence>
<dbReference type="InterPro" id="IPR027417">
    <property type="entry name" value="P-loop_NTPase"/>
</dbReference>
<dbReference type="GO" id="GO:0003924">
    <property type="term" value="F:GTPase activity"/>
    <property type="evidence" value="ECO:0007669"/>
    <property type="project" value="InterPro"/>
</dbReference>
<dbReference type="InterPro" id="IPR006689">
    <property type="entry name" value="Small_GTPase_ARF/SAR"/>
</dbReference>
<evidence type="ECO:0000313" key="5">
    <source>
        <dbReference type="EMBL" id="KAK1936848.1"/>
    </source>
</evidence>
<dbReference type="GO" id="GO:0046872">
    <property type="term" value="F:metal ion binding"/>
    <property type="evidence" value="ECO:0007669"/>
    <property type="project" value="UniProtKB-KW"/>
</dbReference>
<feature type="binding site" evidence="4">
    <location>
        <position position="51"/>
    </location>
    <ligand>
        <name>Mg(2+)</name>
        <dbReference type="ChEBI" id="CHEBI:18420"/>
    </ligand>
</feature>
<comment type="caution">
    <text evidence="5">The sequence shown here is derived from an EMBL/GenBank/DDBJ whole genome shotgun (WGS) entry which is preliminary data.</text>
</comment>
<dbReference type="SUPFAM" id="SSF52540">
    <property type="entry name" value="P-loop containing nucleoside triphosphate hydrolases"/>
    <property type="match status" value="1"/>
</dbReference>
<dbReference type="Proteomes" id="UP001195914">
    <property type="component" value="Unassembled WGS sequence"/>
</dbReference>
<evidence type="ECO:0000313" key="6">
    <source>
        <dbReference type="Proteomes" id="UP001195914"/>
    </source>
</evidence>
<evidence type="ECO:0000256" key="2">
    <source>
        <dbReference type="ARBA" id="ARBA00023134"/>
    </source>
</evidence>
<dbReference type="AlphaFoldDB" id="A0AAD9LHF1"/>
<dbReference type="Gene3D" id="3.40.50.300">
    <property type="entry name" value="P-loop containing nucleotide triphosphate hydrolases"/>
    <property type="match status" value="1"/>
</dbReference>
<evidence type="ECO:0008006" key="7">
    <source>
        <dbReference type="Google" id="ProtNLM"/>
    </source>
</evidence>
<evidence type="ECO:0000256" key="3">
    <source>
        <dbReference type="PIRSR" id="PIRSR606689-1"/>
    </source>
</evidence>
<feature type="binding site" evidence="3">
    <location>
        <begin position="23"/>
        <end position="30"/>
    </location>
    <ligand>
        <name>GTP</name>
        <dbReference type="ChEBI" id="CHEBI:37565"/>
    </ligand>
</feature>
<reference evidence="5" key="1">
    <citation type="journal article" date="2014" name="Nucleic Acids Res.">
        <title>The evolutionary dynamics of variant antigen genes in Babesia reveal a history of genomic innovation underlying host-parasite interaction.</title>
        <authorList>
            <person name="Jackson A.P."/>
            <person name="Otto T.D."/>
            <person name="Darby A."/>
            <person name="Ramaprasad A."/>
            <person name="Xia D."/>
            <person name="Echaide I.E."/>
            <person name="Farber M."/>
            <person name="Gahlot S."/>
            <person name="Gamble J."/>
            <person name="Gupta D."/>
            <person name="Gupta Y."/>
            <person name="Jackson L."/>
            <person name="Malandrin L."/>
            <person name="Malas T.B."/>
            <person name="Moussa E."/>
            <person name="Nair M."/>
            <person name="Reid A.J."/>
            <person name="Sanders M."/>
            <person name="Sharma J."/>
            <person name="Tracey A."/>
            <person name="Quail M.A."/>
            <person name="Weir W."/>
            <person name="Wastling J.M."/>
            <person name="Hall N."/>
            <person name="Willadsen P."/>
            <person name="Lingelbach K."/>
            <person name="Shiels B."/>
            <person name="Tait A."/>
            <person name="Berriman M."/>
            <person name="Allred D.R."/>
            <person name="Pain A."/>
        </authorList>
    </citation>
    <scope>NUCLEOTIDE SEQUENCE</scope>
    <source>
        <strain evidence="5">1802A</strain>
    </source>
</reference>
<feature type="binding site" evidence="3">
    <location>
        <position position="73"/>
    </location>
    <ligand>
        <name>GTP</name>
        <dbReference type="ChEBI" id="CHEBI:37565"/>
    </ligand>
</feature>
<dbReference type="Pfam" id="PF00025">
    <property type="entry name" value="Arf"/>
    <property type="match status" value="1"/>
</dbReference>
<keyword evidence="4" id="KW-0479">Metal-binding</keyword>
<keyword evidence="1 3" id="KW-0547">Nucleotide-binding</keyword>
<reference evidence="5" key="2">
    <citation type="submission" date="2021-05" db="EMBL/GenBank/DDBJ databases">
        <authorList>
            <person name="Pain A."/>
        </authorList>
    </citation>
    <scope>NUCLEOTIDE SEQUENCE</scope>
    <source>
        <strain evidence="5">1802A</strain>
    </source>
</reference>